<dbReference type="Gene3D" id="3.40.50.410">
    <property type="entry name" value="von Willebrand factor, type A domain"/>
    <property type="match status" value="2"/>
</dbReference>
<evidence type="ECO:0000256" key="5">
    <source>
        <dbReference type="ARBA" id="ARBA00022729"/>
    </source>
</evidence>
<keyword evidence="12" id="KW-1185">Reference proteome</keyword>
<feature type="domain" description="VWFA" evidence="9">
    <location>
        <begin position="355"/>
        <end position="523"/>
    </location>
</feature>
<accession>A0A8C5HXN0</accession>
<dbReference type="PRINTS" id="PR00453">
    <property type="entry name" value="VWFADOMAIN"/>
</dbReference>
<name>A0A8C5HXN0_GOUWI</name>
<evidence type="ECO:0000256" key="8">
    <source>
        <dbReference type="ARBA" id="ARBA00023180"/>
    </source>
</evidence>
<dbReference type="PANTHER" id="PTHR24020:SF36">
    <property type="entry name" value="COCHLIN"/>
    <property type="match status" value="1"/>
</dbReference>
<dbReference type="FunFam" id="3.40.50.410:FF:000009">
    <property type="entry name" value="Putative vitrin"/>
    <property type="match status" value="1"/>
</dbReference>
<dbReference type="AlphaFoldDB" id="A0A8C5HXN0"/>
<reference evidence="11" key="2">
    <citation type="submission" date="2025-08" db="UniProtKB">
        <authorList>
            <consortium name="Ensembl"/>
        </authorList>
    </citation>
    <scope>IDENTIFICATION</scope>
</reference>
<evidence type="ECO:0000256" key="4">
    <source>
        <dbReference type="ARBA" id="ARBA00022525"/>
    </source>
</evidence>
<protein>
    <recommendedName>
        <fullName evidence="3">Cochlin</fullName>
    </recommendedName>
</protein>
<evidence type="ECO:0000256" key="6">
    <source>
        <dbReference type="ARBA" id="ARBA00022737"/>
    </source>
</evidence>
<dbReference type="InterPro" id="IPR050525">
    <property type="entry name" value="ECM_Assembly_Org"/>
</dbReference>
<evidence type="ECO:0000256" key="2">
    <source>
        <dbReference type="ARBA" id="ARBA00004613"/>
    </source>
</evidence>
<dbReference type="SMART" id="SM00327">
    <property type="entry name" value="VWA"/>
    <property type="match status" value="2"/>
</dbReference>
<dbReference type="Pfam" id="PF03815">
    <property type="entry name" value="LCCL"/>
    <property type="match status" value="1"/>
</dbReference>
<proteinExistence type="predicted"/>
<evidence type="ECO:0000259" key="10">
    <source>
        <dbReference type="PROSITE" id="PS50820"/>
    </source>
</evidence>
<feature type="domain" description="VWFA" evidence="9">
    <location>
        <begin position="153"/>
        <end position="344"/>
    </location>
</feature>
<keyword evidence="5" id="KW-0732">Signal</keyword>
<dbReference type="InterPro" id="IPR004043">
    <property type="entry name" value="LCCL"/>
</dbReference>
<keyword evidence="8" id="KW-0325">Glycoprotein</keyword>
<reference evidence="11" key="3">
    <citation type="submission" date="2025-09" db="UniProtKB">
        <authorList>
            <consortium name="Ensembl"/>
        </authorList>
    </citation>
    <scope>IDENTIFICATION</scope>
</reference>
<evidence type="ECO:0000259" key="9">
    <source>
        <dbReference type="PROSITE" id="PS50234"/>
    </source>
</evidence>
<dbReference type="FunFam" id="3.40.50.410:FF:000029">
    <property type="entry name" value="Cochlin"/>
    <property type="match status" value="1"/>
</dbReference>
<dbReference type="PANTHER" id="PTHR24020">
    <property type="entry name" value="COLLAGEN ALPHA"/>
    <property type="match status" value="1"/>
</dbReference>
<comment type="subcellular location">
    <subcellularLocation>
        <location evidence="2">Secreted</location>
    </subcellularLocation>
</comment>
<dbReference type="InterPro" id="IPR036465">
    <property type="entry name" value="vWFA_dom_sf"/>
</dbReference>
<dbReference type="PROSITE" id="PS50820">
    <property type="entry name" value="LCCL"/>
    <property type="match status" value="1"/>
</dbReference>
<evidence type="ECO:0000313" key="12">
    <source>
        <dbReference type="Proteomes" id="UP000694680"/>
    </source>
</evidence>
<evidence type="ECO:0000256" key="1">
    <source>
        <dbReference type="ARBA" id="ARBA00003388"/>
    </source>
</evidence>
<sequence>LVLTWLPTNNHRLVSDGLVSFYLFVTCPPAGGGSPCGSVCYSVPYPITCETRGADLSEDGLLVGCPAGCLLRRTSVFGTNVYAAVSSVCGAAVHSGLLGTSGGTVRLKRLQGRHGYRGSSSHGVQSQSLSHWISSFKGGNSVCVCVCADCQADIAVVMDSSTNIGQRRFNLQKNFIAKLAAALKVGATGPHVGLIQASDSPKTEFLLTNFTHPKDLLFAIRQTTYLGGNANTGKALLHAAQSIFSSELGARRGHPRVLLALVDGWPSDDVERAATFARDSGINVFIVSVAKASPEELSMVPDRNFSRKAVCKDNGFFSYSIPSWFNAAKHTRALSTRLCSLDQLLCSKTCYNSVHIGFLIDGSSSVGYVNFQLVLDFLVGIARSFDISDVGAHIGAVQFTYDQRLEFGMFDNDNKEDAIDALRRISYMSGGTSTGSAINYAVHNLFRPAARGRNFLIVVTDGQSYDDVRGPATAAHSQGVTIFSVGVAWAPLELLRVMSSEPKDTHTFFTRDFSGLSDFIQPVVHNICTDYSHNN</sequence>
<dbReference type="CDD" id="cd01472">
    <property type="entry name" value="vWA_collagen"/>
    <property type="match status" value="1"/>
</dbReference>
<feature type="domain" description="LCCL" evidence="10">
    <location>
        <begin position="43"/>
        <end position="136"/>
    </location>
</feature>
<dbReference type="SMART" id="SM00603">
    <property type="entry name" value="LCCL"/>
    <property type="match status" value="1"/>
</dbReference>
<dbReference type="Pfam" id="PF00092">
    <property type="entry name" value="VWA"/>
    <property type="match status" value="2"/>
</dbReference>
<dbReference type="InterPro" id="IPR002035">
    <property type="entry name" value="VWF_A"/>
</dbReference>
<dbReference type="PROSITE" id="PS50234">
    <property type="entry name" value="VWFA"/>
    <property type="match status" value="2"/>
</dbReference>
<dbReference type="Proteomes" id="UP000694680">
    <property type="component" value="Chromosome 22"/>
</dbReference>
<reference evidence="11" key="1">
    <citation type="submission" date="2020-06" db="EMBL/GenBank/DDBJ databases">
        <authorList>
            <consortium name="Wellcome Sanger Institute Data Sharing"/>
        </authorList>
    </citation>
    <scope>NUCLEOTIDE SEQUENCE [LARGE SCALE GENOMIC DNA]</scope>
</reference>
<keyword evidence="4" id="KW-0964">Secreted</keyword>
<dbReference type="Gene3D" id="2.170.130.20">
    <property type="entry name" value="LCCL-like domain"/>
    <property type="match status" value="1"/>
</dbReference>
<dbReference type="SUPFAM" id="SSF53300">
    <property type="entry name" value="vWA-like"/>
    <property type="match status" value="2"/>
</dbReference>
<evidence type="ECO:0000256" key="3">
    <source>
        <dbReference type="ARBA" id="ARBA00013828"/>
    </source>
</evidence>
<dbReference type="InterPro" id="IPR036609">
    <property type="entry name" value="LCCL_sf"/>
</dbReference>
<comment type="function">
    <text evidence="1">Plays a role in the control of cell shape and motility in the trabecular meshwork.</text>
</comment>
<dbReference type="GO" id="GO:0005576">
    <property type="term" value="C:extracellular region"/>
    <property type="evidence" value="ECO:0007669"/>
    <property type="project" value="UniProtKB-SubCell"/>
</dbReference>
<evidence type="ECO:0000313" key="11">
    <source>
        <dbReference type="Ensembl" id="ENSGWIP00000051187.1"/>
    </source>
</evidence>
<organism evidence="11 12">
    <name type="scientific">Gouania willdenowi</name>
    <name type="common">Blunt-snouted clingfish</name>
    <name type="synonym">Lepadogaster willdenowi</name>
    <dbReference type="NCBI Taxonomy" id="441366"/>
    <lineage>
        <taxon>Eukaryota</taxon>
        <taxon>Metazoa</taxon>
        <taxon>Chordata</taxon>
        <taxon>Craniata</taxon>
        <taxon>Vertebrata</taxon>
        <taxon>Euteleostomi</taxon>
        <taxon>Actinopterygii</taxon>
        <taxon>Neopterygii</taxon>
        <taxon>Teleostei</taxon>
        <taxon>Neoteleostei</taxon>
        <taxon>Acanthomorphata</taxon>
        <taxon>Ovalentaria</taxon>
        <taxon>Blenniimorphae</taxon>
        <taxon>Blenniiformes</taxon>
        <taxon>Gobiesocoidei</taxon>
        <taxon>Gobiesocidae</taxon>
        <taxon>Gobiesocinae</taxon>
        <taxon>Gouania</taxon>
    </lineage>
</organism>
<keyword evidence="6" id="KW-0677">Repeat</keyword>
<evidence type="ECO:0000256" key="7">
    <source>
        <dbReference type="ARBA" id="ARBA00023157"/>
    </source>
</evidence>
<gene>
    <name evidence="11" type="primary">coch</name>
</gene>
<keyword evidence="7" id="KW-1015">Disulfide bond</keyword>
<dbReference type="SUPFAM" id="SSF69848">
    <property type="entry name" value="LCCL domain"/>
    <property type="match status" value="1"/>
</dbReference>
<dbReference type="Ensembl" id="ENSGWIT00000055266.1">
    <property type="protein sequence ID" value="ENSGWIP00000051187.1"/>
    <property type="gene ID" value="ENSGWIG00000024598.1"/>
</dbReference>